<protein>
    <submittedName>
        <fullName evidence="1">Uncharacterized protein</fullName>
    </submittedName>
</protein>
<dbReference type="Proteomes" id="UP001057452">
    <property type="component" value="Chromosome 4"/>
</dbReference>
<dbReference type="EMBL" id="CM043788">
    <property type="protein sequence ID" value="KAI4828696.1"/>
    <property type="molecule type" value="Genomic_DNA"/>
</dbReference>
<keyword evidence="2" id="KW-1185">Reference proteome</keyword>
<evidence type="ECO:0000313" key="2">
    <source>
        <dbReference type="Proteomes" id="UP001057452"/>
    </source>
</evidence>
<proteinExistence type="predicted"/>
<name>A0ACB9XPC8_CHAAC</name>
<sequence length="99" mass="10858">MWTPGSWSHNAKGKSHQLAAHILCEPCYISDVREVRGHIATLSRSCFSSSAATIQEKLGSLRAPSSGTSGFFSELPEMLCESEMEVEQHTCWSGQDVVE</sequence>
<feature type="non-terminal residue" evidence="1">
    <location>
        <position position="99"/>
    </location>
</feature>
<comment type="caution">
    <text evidence="1">The sequence shown here is derived from an EMBL/GenBank/DDBJ whole genome shotgun (WGS) entry which is preliminary data.</text>
</comment>
<reference evidence="1" key="1">
    <citation type="submission" date="2022-05" db="EMBL/GenBank/DDBJ databases">
        <title>Chromosome-level genome of Chaenocephalus aceratus.</title>
        <authorList>
            <person name="Park H."/>
        </authorList>
    </citation>
    <scope>NUCLEOTIDE SEQUENCE</scope>
    <source>
        <strain evidence="1">KU_202001</strain>
    </source>
</reference>
<gene>
    <name evidence="1" type="ORF">KUCAC02_022774</name>
</gene>
<organism evidence="1 2">
    <name type="scientific">Chaenocephalus aceratus</name>
    <name type="common">Blackfin icefish</name>
    <name type="synonym">Chaenichthys aceratus</name>
    <dbReference type="NCBI Taxonomy" id="36190"/>
    <lineage>
        <taxon>Eukaryota</taxon>
        <taxon>Metazoa</taxon>
        <taxon>Chordata</taxon>
        <taxon>Craniata</taxon>
        <taxon>Vertebrata</taxon>
        <taxon>Euteleostomi</taxon>
        <taxon>Actinopterygii</taxon>
        <taxon>Neopterygii</taxon>
        <taxon>Teleostei</taxon>
        <taxon>Neoteleostei</taxon>
        <taxon>Acanthomorphata</taxon>
        <taxon>Eupercaria</taxon>
        <taxon>Perciformes</taxon>
        <taxon>Notothenioidei</taxon>
        <taxon>Channichthyidae</taxon>
        <taxon>Chaenocephalus</taxon>
    </lineage>
</organism>
<accession>A0ACB9XPC8</accession>
<evidence type="ECO:0000313" key="1">
    <source>
        <dbReference type="EMBL" id="KAI4828696.1"/>
    </source>
</evidence>